<dbReference type="Proteomes" id="UP001596267">
    <property type="component" value="Unassembled WGS sequence"/>
</dbReference>
<evidence type="ECO:0000313" key="2">
    <source>
        <dbReference type="EMBL" id="MFC6386581.1"/>
    </source>
</evidence>
<keyword evidence="2" id="KW-0436">Ligase</keyword>
<dbReference type="InterPro" id="IPR051533">
    <property type="entry name" value="WaaL-like"/>
</dbReference>
<feature type="transmembrane region" description="Helical" evidence="1">
    <location>
        <begin position="169"/>
        <end position="186"/>
    </location>
</feature>
<dbReference type="GO" id="GO:0016874">
    <property type="term" value="F:ligase activity"/>
    <property type="evidence" value="ECO:0007669"/>
    <property type="project" value="UniProtKB-KW"/>
</dbReference>
<feature type="transmembrane region" description="Helical" evidence="1">
    <location>
        <begin position="77"/>
        <end position="94"/>
    </location>
</feature>
<gene>
    <name evidence="2" type="ORF">ACFP7A_08200</name>
</gene>
<evidence type="ECO:0000256" key="1">
    <source>
        <dbReference type="SAM" id="Phobius"/>
    </source>
</evidence>
<organism evidence="2 3">
    <name type="scientific">Sporolactobacillus kofuensis</name>
    <dbReference type="NCBI Taxonomy" id="269672"/>
    <lineage>
        <taxon>Bacteria</taxon>
        <taxon>Bacillati</taxon>
        <taxon>Bacillota</taxon>
        <taxon>Bacilli</taxon>
        <taxon>Bacillales</taxon>
        <taxon>Sporolactobacillaceae</taxon>
        <taxon>Sporolactobacillus</taxon>
    </lineage>
</organism>
<name>A0ABW1WDB9_9BACL</name>
<keyword evidence="3" id="KW-1185">Reference proteome</keyword>
<comment type="caution">
    <text evidence="2">The sequence shown here is derived from an EMBL/GenBank/DDBJ whole genome shotgun (WGS) entry which is preliminary data.</text>
</comment>
<proteinExistence type="predicted"/>
<protein>
    <submittedName>
        <fullName evidence="2">O-antigen ligase family protein</fullName>
    </submittedName>
</protein>
<feature type="transmembrane region" description="Helical" evidence="1">
    <location>
        <begin position="354"/>
        <end position="372"/>
    </location>
</feature>
<feature type="transmembrane region" description="Helical" evidence="1">
    <location>
        <begin position="214"/>
        <end position="230"/>
    </location>
</feature>
<keyword evidence="1" id="KW-0472">Membrane</keyword>
<sequence>MLNYFFEFITFTFPKAGVQIGVPITIAMFLFLFALIKCQLHVISAINQIKGLSVSYVLFACSVLLAFVINLGSLSSFQITAAMVVFASPLAIGIGRSMDAQKAIKILAFSLIIVGSYALIQRIAGIVATAIPGLTYTFGQDLADKPIGFGMAISGEAQKMPSTYQNGNGVGLFYAMGIPFLLSWFPLTMKQKVLKYAAIVFGLVGLFLSGSRSIMIPFVIFLIFILMLVKNKLNDHHQLLFLAAVLFISGFGILYLIHADSSFLQQAYARYMQQTISDPTGAGRTLQYASAFSQINHLTEAEFLRFLIVGLPWDEINYVEGLFYSFQMYGIFGFIGFLGIFISAIISVYKQNDLAAIGMICVLIAFMIDGSFLYPPAVMNYFFLVGLALAPKVPVRKKHAKNFIIRF</sequence>
<dbReference type="PANTHER" id="PTHR37422:SF17">
    <property type="entry name" value="O-ANTIGEN LIGASE"/>
    <property type="match status" value="1"/>
</dbReference>
<feature type="transmembrane region" description="Helical" evidence="1">
    <location>
        <begin position="326"/>
        <end position="347"/>
    </location>
</feature>
<feature type="transmembrane region" description="Helical" evidence="1">
    <location>
        <begin position="20"/>
        <end position="40"/>
    </location>
</feature>
<dbReference type="EMBL" id="JBHSTQ010000007">
    <property type="protein sequence ID" value="MFC6386581.1"/>
    <property type="molecule type" value="Genomic_DNA"/>
</dbReference>
<feature type="transmembrane region" description="Helical" evidence="1">
    <location>
        <begin position="193"/>
        <end position="208"/>
    </location>
</feature>
<feature type="transmembrane region" description="Helical" evidence="1">
    <location>
        <begin position="52"/>
        <end position="71"/>
    </location>
</feature>
<feature type="transmembrane region" description="Helical" evidence="1">
    <location>
        <begin position="106"/>
        <end position="131"/>
    </location>
</feature>
<dbReference type="PANTHER" id="PTHR37422">
    <property type="entry name" value="TEICHURONIC ACID BIOSYNTHESIS PROTEIN TUAE"/>
    <property type="match status" value="1"/>
</dbReference>
<keyword evidence="1" id="KW-1133">Transmembrane helix</keyword>
<feature type="transmembrane region" description="Helical" evidence="1">
    <location>
        <begin position="239"/>
        <end position="258"/>
    </location>
</feature>
<reference evidence="3" key="1">
    <citation type="journal article" date="2019" name="Int. J. Syst. Evol. Microbiol.">
        <title>The Global Catalogue of Microorganisms (GCM) 10K type strain sequencing project: providing services to taxonomists for standard genome sequencing and annotation.</title>
        <authorList>
            <consortium name="The Broad Institute Genomics Platform"/>
            <consortium name="The Broad Institute Genome Sequencing Center for Infectious Disease"/>
            <person name="Wu L."/>
            <person name="Ma J."/>
        </authorList>
    </citation>
    <scope>NUCLEOTIDE SEQUENCE [LARGE SCALE GENOMIC DNA]</scope>
    <source>
        <strain evidence="3">CCUG 42001</strain>
    </source>
</reference>
<evidence type="ECO:0000313" key="3">
    <source>
        <dbReference type="Proteomes" id="UP001596267"/>
    </source>
</evidence>
<keyword evidence="1" id="KW-0812">Transmembrane</keyword>
<accession>A0ABW1WDB9</accession>
<dbReference type="RefSeq" id="WP_253077021.1">
    <property type="nucleotide sequence ID" value="NZ_JAMXWN010000014.1"/>
</dbReference>